<feature type="domain" description="TTI1 C-terminal TPR" evidence="3">
    <location>
        <begin position="735"/>
        <end position="1011"/>
    </location>
</feature>
<name>A0A182FPV6_ANOAL</name>
<evidence type="ECO:0000259" key="2">
    <source>
        <dbReference type="Pfam" id="PF24173"/>
    </source>
</evidence>
<dbReference type="InterPro" id="IPR057567">
    <property type="entry name" value="TPR_TTI1_C"/>
</dbReference>
<dbReference type="Pfam" id="PF21547">
    <property type="entry name" value="TTI1"/>
    <property type="match status" value="1"/>
</dbReference>
<feature type="region of interest" description="Disordered" evidence="1">
    <location>
        <begin position="750"/>
        <end position="769"/>
    </location>
</feature>
<proteinExistence type="predicted"/>
<keyword evidence="5" id="KW-1185">Reference proteome</keyword>
<evidence type="ECO:0000259" key="3">
    <source>
        <dbReference type="Pfam" id="PF24181"/>
    </source>
</evidence>
<dbReference type="Pfam" id="PF24173">
    <property type="entry name" value="TPR_TTI1_N"/>
    <property type="match status" value="1"/>
</dbReference>
<feature type="domain" description="TTI1 N-terminal TPR" evidence="2">
    <location>
        <begin position="35"/>
        <end position="360"/>
    </location>
</feature>
<dbReference type="InterPro" id="IPR057566">
    <property type="entry name" value="TPR_TTI1_N"/>
</dbReference>
<sequence length="1427" mass="164541">MIRRIWKSISSVYLLYELNTCIYMLDPWEKRFVIDSQSVQILQNIFLQQLVILVDTVPGENQNELKTHLLDCIATILQKGLLRKAVAMKTTLLIAVKLIYDVDAGLLKPNLSEEYKLAVLKVISSVSRRIQSELVEEIYVRENLTLLSRAIFVCVSIIDTERYRKLRFQAVDAILSLLQIHDDFDFHDKVLRCQVAELLFIVLPKLLATFVTIINGDEKQGVAVQRIAIKAFGRTLGLVFEDYAKESVNEVIHTDQFRRLVQATLPANKEERNILGVGIKREQKSDYYNKTQRTREWLLEAEKQVEKLFPTILHLRGHEEELIRLEFAKMNCNLLTNCTYHMPTCTVHYLQSIITLCEDDSERIRDICQSIRNTVSSFTLCIEGNRIDDMFYETLAQAPRAIYRGEEREQIAIFRLISGYLRFFSPPQLTNVFSNANTLHQFIAILLAGSELENVNELVRREYVSYRFEYEEGFRLQKEKKESRWIALKNIQSPRAKHCFLQIFDALQHHQEQCMNTVFMYILEDFFTSRLNSNGYLYIMSELIPPAVPGQHSALVCSGSPLEETLKSVLAEVMQSYHWLLELDENDNVVEQKYNTLHVCLVIRIISKVATAMADNFKWYLYDSLRIILISASSTLNCINETAEMALDTIAMAMGLSSIQELVHQNLDYISQHITRCLRRTEHFRDGLGLLESVLRFVPYESSSVLESTVTPIVMNILHSYSQYGAQNSILCLRVLQIFIHSMRLRFNDNNPSTGSHQATSNQEGDGQKLSEQIKRFQNLLRREIANEADPSSLEGAEEDSMKSDDKEQTLEAEEEEEQPEEDDDYREDEKNLPSHIKIVLRILTVSFKYLASSNDAERIVALSTINEGIYMLERHENQLLPLVHDVWFNLTERFSDQNPAIVRNAFELLVTLAKLAKDFIRRRSLEEVFPKLYTFMASNWNADFSAHQVFKLQCRFLQSLPCLVQQLNFNEKQLDEALEVVRLYLEKCERRELQRHASECMQHMRAVDSLAVFLKQQIVLHNTLLDASEKFSKSPSIENLVRKCMKGTKALKELKQRVAAYKMKQEQKQPHGAIGMFVREVPNILKDAINCAEDLHDLSETIIQRAAPNVDDLNRSSATASAIMEASMRLKEIENAWKNFRLSDEESGSSLGLLHLSHLLSSCGFLNISQTLTSTFERINESIEDVLRTPNTASLNQLKQHLSQCKKLLESITLNQSLLLDETLPSMHSTATEEESLLKDIFEELDRSAKSEIEAFLEIWKSPEKERFLQITNDVINDLSHFRDETNHLLIRVESGKPSSDRKKHIKERLAAIRSGFERNPPLTTPILLKDYVDEIDLIADECEKSVHFSSLSNKQAECMPKDHLEEVHDRLKLLLLAMDHFEQILNATGTREIEEPKSIAILEQKMDHLMHVISDFIAVLRTDKK</sequence>
<dbReference type="InterPro" id="IPR052587">
    <property type="entry name" value="TELO2-interacting_protein_1"/>
</dbReference>
<dbReference type="SUPFAM" id="SSF48371">
    <property type="entry name" value="ARM repeat"/>
    <property type="match status" value="1"/>
</dbReference>
<dbReference type="InterPro" id="IPR011989">
    <property type="entry name" value="ARM-like"/>
</dbReference>
<evidence type="ECO:0000313" key="4">
    <source>
        <dbReference type="EnsemblMetazoa" id="AALB008575-PA"/>
    </source>
</evidence>
<organism evidence="4 5">
    <name type="scientific">Anopheles albimanus</name>
    <name type="common">New world malaria mosquito</name>
    <dbReference type="NCBI Taxonomy" id="7167"/>
    <lineage>
        <taxon>Eukaryota</taxon>
        <taxon>Metazoa</taxon>
        <taxon>Ecdysozoa</taxon>
        <taxon>Arthropoda</taxon>
        <taxon>Hexapoda</taxon>
        <taxon>Insecta</taxon>
        <taxon>Pterygota</taxon>
        <taxon>Neoptera</taxon>
        <taxon>Endopterygota</taxon>
        <taxon>Diptera</taxon>
        <taxon>Nematocera</taxon>
        <taxon>Culicoidea</taxon>
        <taxon>Culicidae</taxon>
        <taxon>Anophelinae</taxon>
        <taxon>Anopheles</taxon>
    </lineage>
</organism>
<feature type="compositionally biased region" description="Basic and acidic residues" evidence="1">
    <location>
        <begin position="800"/>
        <end position="810"/>
    </location>
</feature>
<dbReference type="PANTHER" id="PTHR18460">
    <property type="entry name" value="TEL2 INTERACTING PROTEIN 1 TTI1 FAMILY MEMBER"/>
    <property type="match status" value="1"/>
</dbReference>
<reference evidence="4 5" key="1">
    <citation type="journal article" date="2017" name="G3 (Bethesda)">
        <title>The Physical Genome Mapping of Anopheles albimanus Corrected Scaffold Misassemblies and Identified Interarm Rearrangements in Genus Anopheles.</title>
        <authorList>
            <person name="Artemov G.N."/>
            <person name="Peery A.N."/>
            <person name="Jiang X."/>
            <person name="Tu Z."/>
            <person name="Stegniy V.N."/>
            <person name="Sharakhova M.V."/>
            <person name="Sharakhov I.V."/>
        </authorList>
    </citation>
    <scope>NUCLEOTIDE SEQUENCE [LARGE SCALE GENOMIC DNA]</scope>
    <source>
        <strain evidence="4 5">ALBI9_A</strain>
    </source>
</reference>
<evidence type="ECO:0000313" key="5">
    <source>
        <dbReference type="Proteomes" id="UP000069272"/>
    </source>
</evidence>
<dbReference type="InterPro" id="IPR016024">
    <property type="entry name" value="ARM-type_fold"/>
</dbReference>
<dbReference type="Pfam" id="PF24181">
    <property type="entry name" value="TPR_TTI1_C"/>
    <property type="match status" value="1"/>
</dbReference>
<evidence type="ECO:0000256" key="1">
    <source>
        <dbReference type="SAM" id="MobiDB-lite"/>
    </source>
</evidence>
<dbReference type="Proteomes" id="UP000069272">
    <property type="component" value="Chromosome 2R"/>
</dbReference>
<dbReference type="STRING" id="7167.A0A182FPV6"/>
<dbReference type="PANTHER" id="PTHR18460:SF3">
    <property type="entry name" value="TELO2-INTERACTING PROTEIN 1 HOMOLOG"/>
    <property type="match status" value="1"/>
</dbReference>
<feature type="compositionally biased region" description="Acidic residues" evidence="1">
    <location>
        <begin position="811"/>
        <end position="827"/>
    </location>
</feature>
<dbReference type="Gene3D" id="1.25.10.10">
    <property type="entry name" value="Leucine-rich Repeat Variant"/>
    <property type="match status" value="1"/>
</dbReference>
<feature type="compositionally biased region" description="Polar residues" evidence="1">
    <location>
        <begin position="750"/>
        <end position="765"/>
    </location>
</feature>
<dbReference type="GO" id="GO:0005737">
    <property type="term" value="C:cytoplasm"/>
    <property type="evidence" value="ECO:0007669"/>
    <property type="project" value="TreeGrafter"/>
</dbReference>
<dbReference type="VEuPathDB" id="VectorBase:AALB008575"/>
<feature type="region of interest" description="Disordered" evidence="1">
    <location>
        <begin position="788"/>
        <end position="830"/>
    </location>
</feature>
<dbReference type="VEuPathDB" id="VectorBase:AALB20_038038"/>
<protein>
    <submittedName>
        <fullName evidence="4">Uncharacterized protein</fullName>
    </submittedName>
</protein>
<dbReference type="InterPro" id="IPR049362">
    <property type="entry name" value="TTI1_rpt"/>
</dbReference>
<reference evidence="4" key="2">
    <citation type="submission" date="2022-08" db="UniProtKB">
        <authorList>
            <consortium name="EnsemblMetazoa"/>
        </authorList>
    </citation>
    <scope>IDENTIFICATION</scope>
    <source>
        <strain evidence="4">STECLA/ALBI9_A</strain>
    </source>
</reference>
<dbReference type="EnsemblMetazoa" id="AALB008575-RA">
    <property type="protein sequence ID" value="AALB008575-PA"/>
    <property type="gene ID" value="AALB008575"/>
</dbReference>
<accession>A0A182FPV6</accession>